<feature type="region of interest" description="Disordered" evidence="1">
    <location>
        <begin position="1035"/>
        <end position="1060"/>
    </location>
</feature>
<proteinExistence type="predicted"/>
<feature type="region of interest" description="Disordered" evidence="1">
    <location>
        <begin position="1466"/>
        <end position="1486"/>
    </location>
</feature>
<dbReference type="Proteomes" id="UP001583177">
    <property type="component" value="Unassembled WGS sequence"/>
</dbReference>
<name>A0ABR3W1L9_9PEZI</name>
<feature type="compositionally biased region" description="Low complexity" evidence="1">
    <location>
        <begin position="1286"/>
        <end position="1298"/>
    </location>
</feature>
<sequence>MSDHILKNDQAKIGHTGTTGIKLKPVTDAAELILEHAKTAIANTGGSDNVPDTGGEMDLTFYDTKGNVETADPDGDTSTEDESNFAQSDGEDADVESDGEEFVAVFDPEVRDADEIRGRRRHHREHSVSLPVEGNAEWASMKQRLVYAMGRGHRFYPADNAEGFAYDKYRWREKRFRVKYKDLSQEANSERPKGGKSGYLKDGTRVVFDAESFTPGRDKNVVLDISEPEPERPSRPSFTGKTGAKLNGDRVSYGCKGPITKFLDEKGNVGHASGKREEDEEIEVDDKLEEIVRIDVGKAEEEVARLTLRRGTWTRMAFGAERQNTYDCGHGMHSQTRLKLRRELYSLGIYNFRPIDVAWNYVWKYNEEILKLWRECNKDDPYEKDRVMRQIDDLNNKRCQRLAEAGQEQDCPVECLTSQGWVKPELRKPLPPLEPEVVKQPEAVEKAKVVEKPEEVVGPRVESQFEAQYEALASSKSYESDLPDLATYEASLFKRPAIDAATECQVESGDSTRGHHSLFSDSEDDDQPDPTPAFCDTTDKVSEIAADASVVTHQVSTEEDAVGNNHGSLFSDSKDADQSEPAPASCNATEEPKISENTINPGFITQQVSHEMKVVQNGINVDLSFSGGEVEGMDLDTGFNPSQVAYELQSGSNAGINANISPGHPADGQDSEHLVDEIVPSRDVTTPQPALSLTEKMPVVADGLNFNVAGVNDPSLSIQDDQIFRGMLAEPEGMTGISPFTNIGDEYGETFHQRFEAPPSELTFDSFMGSGNDDPAPVLDLPPNEQFDAPPDQGSEVLPDQGLGADPQIVEQLAPEKQATPDAAVVEQITVPPQEGQIVADQSKATGDEEIQDIQQPADTEVFRSKAEWNPYPERPTFEEFFPKIEPQGQVYLARLAFEKLDPFVFNHDFGPQKSFWMFASGSAEFQEEELQKYKSEFDAGRQYVVQFAEEGNEIPPHQKAVAISNGWAMFNCLVAQEPAQEPAQDAMQAKPSAVIDLTGDATPSPTVAAPSGAPMAVLAPPAEITAASEPVTTTANGASNVKGPATPEQPPVVGNKKAARFNKKNVPEIAIPTFMDEATFSDISASPISNAEPATSAQGDADGNDGSSSNNTLSKTQTPLSPLTPPQRIQMEYYTTSDGSVRRHAAAAETAGATAAAAAAEAEAAELARRSVQASHNALNTQLRTPQSAARVQAPPVQNAPAVGAESDASPAQQHGATQEPQPSEYFGASPSRTLGLDTPSAEWAAQAAQGAKGQKRKTPTPKETRPRKARKTAQSTAAPAAEQSSSRGGTPGGTRSRYVHIAPKPEGYQSQDGASAVHMKHPVSTPVRHGGASGALPNAQANGNRPQMHPPPSYVQNNQSHAAPQMSQNGYQDSVQPMDQQSFQVGFQRGLQAQMPQNSYRHSVQPINKQSFQGGSHGGLQDPMGQKVGSGNLAEQPRACQPPNDAADCERRMELLERRCEWLQSQQQQRRAPQPQHIPSDRERRMDSLERRYEFLESQEQDLQHQMASPQMMLYQHMPAPGIPRYSMNMHQGYQQGFPSVGYPPSMNSSRNGTQMLMDYSHGYRPTSFQAVDGYGYSYGGAEGDYADEGNMMN</sequence>
<keyword evidence="3" id="KW-1185">Reference proteome</keyword>
<accession>A0ABR3W1L9</accession>
<feature type="compositionally biased region" description="Polar residues" evidence="1">
    <location>
        <begin position="1356"/>
        <end position="1377"/>
    </location>
</feature>
<feature type="compositionally biased region" description="Low complexity" evidence="1">
    <location>
        <begin position="1466"/>
        <end position="1477"/>
    </location>
</feature>
<evidence type="ECO:0000256" key="1">
    <source>
        <dbReference type="SAM" id="MobiDB-lite"/>
    </source>
</evidence>
<feature type="region of interest" description="Disordered" evidence="1">
    <location>
        <begin position="552"/>
        <end position="596"/>
    </location>
</feature>
<feature type="region of interest" description="Disordered" evidence="1">
    <location>
        <begin position="1184"/>
        <end position="1301"/>
    </location>
</feature>
<feature type="region of interest" description="Disordered" evidence="1">
    <location>
        <begin position="1087"/>
        <end position="1129"/>
    </location>
</feature>
<evidence type="ECO:0000313" key="2">
    <source>
        <dbReference type="EMBL" id="KAL1850683.1"/>
    </source>
</evidence>
<feature type="region of interest" description="Disordered" evidence="1">
    <location>
        <begin position="766"/>
        <end position="803"/>
    </location>
</feature>
<feature type="region of interest" description="Disordered" evidence="1">
    <location>
        <begin position="1325"/>
        <end position="1377"/>
    </location>
</feature>
<evidence type="ECO:0000313" key="3">
    <source>
        <dbReference type="Proteomes" id="UP001583177"/>
    </source>
</evidence>
<gene>
    <name evidence="2" type="ORF">Daus18300_012826</name>
</gene>
<feature type="compositionally biased region" description="Low complexity" evidence="1">
    <location>
        <begin position="1113"/>
        <end position="1122"/>
    </location>
</feature>
<reference evidence="2 3" key="1">
    <citation type="journal article" date="2024" name="IMA Fungus">
        <title>IMA Genome - F19 : A genome assembly and annotation guide to empower mycologists, including annotated draft genome sequences of Ceratocystis pirilliformis, Diaporthe australafricana, Fusarium ophioides, Paecilomyces lecythidis, and Sporothrix stenoceras.</title>
        <authorList>
            <person name="Aylward J."/>
            <person name="Wilson A.M."/>
            <person name="Visagie C.M."/>
            <person name="Spraker J."/>
            <person name="Barnes I."/>
            <person name="Buitendag C."/>
            <person name="Ceriani C."/>
            <person name="Del Mar Angel L."/>
            <person name="du Plessis D."/>
            <person name="Fuchs T."/>
            <person name="Gasser K."/>
            <person name="Kramer D."/>
            <person name="Li W."/>
            <person name="Munsamy K."/>
            <person name="Piso A."/>
            <person name="Price J.L."/>
            <person name="Sonnekus B."/>
            <person name="Thomas C."/>
            <person name="van der Nest A."/>
            <person name="van Dijk A."/>
            <person name="van Heerden A."/>
            <person name="van Vuuren N."/>
            <person name="Yilmaz N."/>
            <person name="Duong T.A."/>
            <person name="van der Merwe N.A."/>
            <person name="Wingfield M.J."/>
            <person name="Wingfield B.D."/>
        </authorList>
    </citation>
    <scope>NUCLEOTIDE SEQUENCE [LARGE SCALE GENOMIC DNA]</scope>
    <source>
        <strain evidence="2 3">CMW 18300</strain>
    </source>
</reference>
<feature type="region of interest" description="Disordered" evidence="1">
    <location>
        <begin position="65"/>
        <end position="97"/>
    </location>
</feature>
<feature type="compositionally biased region" description="Polar residues" evidence="1">
    <location>
        <begin position="1087"/>
        <end position="1099"/>
    </location>
</feature>
<feature type="compositionally biased region" description="Polar residues" evidence="1">
    <location>
        <begin position="1211"/>
        <end position="1223"/>
    </location>
</feature>
<feature type="region of interest" description="Disordered" evidence="1">
    <location>
        <begin position="1413"/>
        <end position="1447"/>
    </location>
</feature>
<dbReference type="EMBL" id="JAWRVE010000183">
    <property type="protein sequence ID" value="KAL1850683.1"/>
    <property type="molecule type" value="Genomic_DNA"/>
</dbReference>
<organism evidence="2 3">
    <name type="scientific">Diaporthe australafricana</name>
    <dbReference type="NCBI Taxonomy" id="127596"/>
    <lineage>
        <taxon>Eukaryota</taxon>
        <taxon>Fungi</taxon>
        <taxon>Dikarya</taxon>
        <taxon>Ascomycota</taxon>
        <taxon>Pezizomycotina</taxon>
        <taxon>Sordariomycetes</taxon>
        <taxon>Sordariomycetidae</taxon>
        <taxon>Diaporthales</taxon>
        <taxon>Diaporthaceae</taxon>
        <taxon>Diaporthe</taxon>
    </lineage>
</organism>
<feature type="region of interest" description="Disordered" evidence="1">
    <location>
        <begin position="503"/>
        <end position="536"/>
    </location>
</feature>
<feature type="compositionally biased region" description="Acidic residues" evidence="1">
    <location>
        <begin position="71"/>
        <end position="97"/>
    </location>
</feature>
<protein>
    <submittedName>
        <fullName evidence="2">Uncharacterized protein</fullName>
    </submittedName>
</protein>
<comment type="caution">
    <text evidence="2">The sequence shown here is derived from an EMBL/GenBank/DDBJ whole genome shotgun (WGS) entry which is preliminary data.</text>
</comment>